<evidence type="ECO:0000313" key="3">
    <source>
        <dbReference type="Proteomes" id="UP000823388"/>
    </source>
</evidence>
<feature type="compositionally biased region" description="Basic and acidic residues" evidence="1">
    <location>
        <begin position="153"/>
        <end position="163"/>
    </location>
</feature>
<feature type="compositionally biased region" description="Acidic residues" evidence="1">
    <location>
        <begin position="164"/>
        <end position="181"/>
    </location>
</feature>
<dbReference type="AlphaFoldDB" id="A0A8T0MEY3"/>
<evidence type="ECO:0000256" key="1">
    <source>
        <dbReference type="SAM" id="MobiDB-lite"/>
    </source>
</evidence>
<dbReference type="EMBL" id="CM029054">
    <property type="protein sequence ID" value="KAG2535515.1"/>
    <property type="molecule type" value="Genomic_DNA"/>
</dbReference>
<keyword evidence="3" id="KW-1185">Reference proteome</keyword>
<feature type="compositionally biased region" description="Acidic residues" evidence="1">
    <location>
        <begin position="116"/>
        <end position="152"/>
    </location>
</feature>
<sequence length="206" mass="23231">MTTVLGYRLLSPNLRVYWLLPGKNLSDGLHIVDCDDDTIVMNQVAHRFNSFVLYFDHHNHVGKNSYKDDIVLNQINTLPKTLSPRKVPKMVGAQLSHFYQNIHRVNSQASGAGNEGDGEGIDDDSEDSDFMDSDNDIEDEDDDLFFDNVDDTVADKGAAHDWDDISTDEDELQLPESDEEGEVGRNMISFTPEDMSNPIFKIGMKF</sequence>
<evidence type="ECO:0000313" key="2">
    <source>
        <dbReference type="EMBL" id="KAG2535515.1"/>
    </source>
</evidence>
<comment type="caution">
    <text evidence="2">The sequence shown here is derived from an EMBL/GenBank/DDBJ whole genome shotgun (WGS) entry which is preliminary data.</text>
</comment>
<feature type="non-terminal residue" evidence="2">
    <location>
        <position position="206"/>
    </location>
</feature>
<name>A0A8T0MEY3_PANVG</name>
<reference evidence="2" key="1">
    <citation type="submission" date="2020-05" db="EMBL/GenBank/DDBJ databases">
        <title>WGS assembly of Panicum virgatum.</title>
        <authorList>
            <person name="Lovell J.T."/>
            <person name="Jenkins J."/>
            <person name="Shu S."/>
            <person name="Juenger T.E."/>
            <person name="Schmutz J."/>
        </authorList>
    </citation>
    <scope>NUCLEOTIDE SEQUENCE</scope>
    <source>
        <strain evidence="2">AP13</strain>
    </source>
</reference>
<feature type="region of interest" description="Disordered" evidence="1">
    <location>
        <begin position="106"/>
        <end position="194"/>
    </location>
</feature>
<organism evidence="2 3">
    <name type="scientific">Panicum virgatum</name>
    <name type="common">Blackwell switchgrass</name>
    <dbReference type="NCBI Taxonomy" id="38727"/>
    <lineage>
        <taxon>Eukaryota</taxon>
        <taxon>Viridiplantae</taxon>
        <taxon>Streptophyta</taxon>
        <taxon>Embryophyta</taxon>
        <taxon>Tracheophyta</taxon>
        <taxon>Spermatophyta</taxon>
        <taxon>Magnoliopsida</taxon>
        <taxon>Liliopsida</taxon>
        <taxon>Poales</taxon>
        <taxon>Poaceae</taxon>
        <taxon>PACMAD clade</taxon>
        <taxon>Panicoideae</taxon>
        <taxon>Panicodae</taxon>
        <taxon>Paniceae</taxon>
        <taxon>Panicinae</taxon>
        <taxon>Panicum</taxon>
        <taxon>Panicum sect. Hiantes</taxon>
    </lineage>
</organism>
<gene>
    <name evidence="2" type="ORF">PVAP13_9NG120073</name>
</gene>
<proteinExistence type="predicted"/>
<dbReference type="Proteomes" id="UP000823388">
    <property type="component" value="Chromosome 9N"/>
</dbReference>
<accession>A0A8T0MEY3</accession>
<protein>
    <submittedName>
        <fullName evidence="2">Uncharacterized protein</fullName>
    </submittedName>
</protein>